<proteinExistence type="predicted"/>
<feature type="transmembrane region" description="Helical" evidence="7">
    <location>
        <begin position="240"/>
        <end position="259"/>
    </location>
</feature>
<comment type="subcellular location">
    <subcellularLocation>
        <location evidence="1">Membrane</location>
        <topology evidence="1">Multi-pass membrane protein</topology>
    </subcellularLocation>
</comment>
<feature type="compositionally biased region" description="Basic and acidic residues" evidence="6">
    <location>
        <begin position="625"/>
        <end position="637"/>
    </location>
</feature>
<evidence type="ECO:0000313" key="9">
    <source>
        <dbReference type="EMBL" id="CAE0251963.1"/>
    </source>
</evidence>
<organism evidence="9">
    <name type="scientific">Palpitomonas bilix</name>
    <dbReference type="NCBI Taxonomy" id="652834"/>
    <lineage>
        <taxon>Eukaryota</taxon>
        <taxon>Eukaryota incertae sedis</taxon>
    </lineage>
</organism>
<evidence type="ECO:0000256" key="7">
    <source>
        <dbReference type="SAM" id="Phobius"/>
    </source>
</evidence>
<dbReference type="GO" id="GO:0015171">
    <property type="term" value="F:amino acid transmembrane transporter activity"/>
    <property type="evidence" value="ECO:0007669"/>
    <property type="project" value="TreeGrafter"/>
</dbReference>
<feature type="transmembrane region" description="Helical" evidence="7">
    <location>
        <begin position="312"/>
        <end position="335"/>
    </location>
</feature>
<protein>
    <recommendedName>
        <fullName evidence="8">Cationic amino acid transporter C-terminal domain-containing protein</fullName>
    </recommendedName>
</protein>
<keyword evidence="4 7" id="KW-1133">Transmembrane helix</keyword>
<feature type="compositionally biased region" description="Acidic residues" evidence="6">
    <location>
        <begin position="648"/>
        <end position="658"/>
    </location>
</feature>
<dbReference type="Pfam" id="PF13520">
    <property type="entry name" value="AA_permease_2"/>
    <property type="match status" value="1"/>
</dbReference>
<dbReference type="InterPro" id="IPR002293">
    <property type="entry name" value="AA/rel_permease1"/>
</dbReference>
<feature type="transmembrane region" description="Helical" evidence="7">
    <location>
        <begin position="279"/>
        <end position="300"/>
    </location>
</feature>
<evidence type="ECO:0000259" key="8">
    <source>
        <dbReference type="Pfam" id="PF13906"/>
    </source>
</evidence>
<feature type="transmembrane region" description="Helical" evidence="7">
    <location>
        <begin position="435"/>
        <end position="454"/>
    </location>
</feature>
<feature type="domain" description="Cationic amino acid transporter C-terminal" evidence="8">
    <location>
        <begin position="552"/>
        <end position="602"/>
    </location>
</feature>
<dbReference type="PANTHER" id="PTHR43243">
    <property type="entry name" value="INNER MEMBRANE TRANSPORTER YGJI-RELATED"/>
    <property type="match status" value="1"/>
</dbReference>
<keyword evidence="3 7" id="KW-0812">Transmembrane</keyword>
<feature type="transmembrane region" description="Helical" evidence="7">
    <location>
        <begin position="70"/>
        <end position="89"/>
    </location>
</feature>
<keyword evidence="5 7" id="KW-0472">Membrane</keyword>
<feature type="transmembrane region" description="Helical" evidence="7">
    <location>
        <begin position="205"/>
        <end position="228"/>
    </location>
</feature>
<evidence type="ECO:0000256" key="1">
    <source>
        <dbReference type="ARBA" id="ARBA00004141"/>
    </source>
</evidence>
<dbReference type="PANTHER" id="PTHR43243:SF4">
    <property type="entry name" value="CATIONIC AMINO ACID TRANSPORTER 4"/>
    <property type="match status" value="1"/>
</dbReference>
<name>A0A7S3G916_9EUKA</name>
<feature type="transmembrane region" description="Helical" evidence="7">
    <location>
        <begin position="38"/>
        <end position="58"/>
    </location>
</feature>
<sequence length="677" mass="72940">MAGPRPSFYSRLFRQKDMEKAKRECQESSSGLKKALSAFDLIALGIGCIIGAGIFVLTGEAAAVEAGPSVMLSFLFASIASGFAALSYSEFGANVPVSGSAYSYAMLSIGEFPAWLIGFNLILEYTIGAAAIARGWSGYLVAIFEAFGAEYPKVLYRIELFCSALPSANETISDFSCGDHNITVPDVHCTSHFNSSLNSTEMSEVAHSCLTNIDMTSVLIIVLLTILLTVGIRESSKLNIAVTAINLVIVLFVIILGATKVDTVNYDPFFHYLKGPSGMFSGAATVFFAYIGFDSISTAAEETKNPKRDMPIGVIGSLLVCTVLYVAVAGVITGMQNYLCVDLDAPLARAFMAVGYPWAEGIIAFGAFAGLTTSVLVTLMAQPRIFLAMAHDGLLPAWFEKIHPKFQTPINSQILTGVIAGVIAGVVTLEFLASMVAIGALFAFVFVSAGVINVRYRPASGEGTHISRVLAVYGLACLGLSIAVMSQGDVFGCGMHAPMWVVFVLLALVALLFAFVCTAPFIAKKEEVSGLLAFASKVMHLPPGSLNVPTSFKCPFVPVVPLLGIFTNIYLIVNLGPSAWIRFVVWMAVGILIYFAYGHRHSKLQGKEGVVEAADLMGEDAEAEEREKEEREREERKHTHVKGYFVETEVEEGDEEEGVEMREVELKPRVTQKGKLR</sequence>
<feature type="transmembrane region" description="Helical" evidence="7">
    <location>
        <begin position="355"/>
        <end position="379"/>
    </location>
</feature>
<feature type="transmembrane region" description="Helical" evidence="7">
    <location>
        <begin position="556"/>
        <end position="573"/>
    </location>
</feature>
<reference evidence="9" key="1">
    <citation type="submission" date="2021-01" db="EMBL/GenBank/DDBJ databases">
        <authorList>
            <person name="Corre E."/>
            <person name="Pelletier E."/>
            <person name="Niang G."/>
            <person name="Scheremetjew M."/>
            <person name="Finn R."/>
            <person name="Kale V."/>
            <person name="Holt S."/>
            <person name="Cochrane G."/>
            <person name="Meng A."/>
            <person name="Brown T."/>
            <person name="Cohen L."/>
        </authorList>
    </citation>
    <scope>NUCLEOTIDE SEQUENCE</scope>
    <source>
        <strain evidence="9">NIES-2562</strain>
    </source>
</reference>
<evidence type="ECO:0000256" key="6">
    <source>
        <dbReference type="SAM" id="MobiDB-lite"/>
    </source>
</evidence>
<accession>A0A7S3G916</accession>
<dbReference type="GO" id="GO:0005886">
    <property type="term" value="C:plasma membrane"/>
    <property type="evidence" value="ECO:0007669"/>
    <property type="project" value="TreeGrafter"/>
</dbReference>
<evidence type="ECO:0000256" key="4">
    <source>
        <dbReference type="ARBA" id="ARBA00022989"/>
    </source>
</evidence>
<feature type="transmembrane region" description="Helical" evidence="7">
    <location>
        <begin position="497"/>
        <end position="522"/>
    </location>
</feature>
<feature type="region of interest" description="Disordered" evidence="6">
    <location>
        <begin position="619"/>
        <end position="663"/>
    </location>
</feature>
<feature type="transmembrane region" description="Helical" evidence="7">
    <location>
        <begin position="130"/>
        <end position="149"/>
    </location>
</feature>
<dbReference type="Pfam" id="PF13906">
    <property type="entry name" value="AA_permease_C"/>
    <property type="match status" value="1"/>
</dbReference>
<feature type="transmembrane region" description="Helical" evidence="7">
    <location>
        <begin position="466"/>
        <end position="485"/>
    </location>
</feature>
<dbReference type="InterPro" id="IPR029485">
    <property type="entry name" value="CAT_C"/>
</dbReference>
<evidence type="ECO:0000256" key="2">
    <source>
        <dbReference type="ARBA" id="ARBA00022448"/>
    </source>
</evidence>
<dbReference type="EMBL" id="HBIB01021808">
    <property type="protein sequence ID" value="CAE0251963.1"/>
    <property type="molecule type" value="Transcribed_RNA"/>
</dbReference>
<dbReference type="AlphaFoldDB" id="A0A7S3G916"/>
<feature type="transmembrane region" description="Helical" evidence="7">
    <location>
        <begin position="579"/>
        <end position="597"/>
    </location>
</feature>
<dbReference type="Gene3D" id="1.20.1740.10">
    <property type="entry name" value="Amino acid/polyamine transporter I"/>
    <property type="match status" value="1"/>
</dbReference>
<evidence type="ECO:0000256" key="5">
    <source>
        <dbReference type="ARBA" id="ARBA00023136"/>
    </source>
</evidence>
<feature type="transmembrane region" description="Helical" evidence="7">
    <location>
        <begin position="410"/>
        <end position="429"/>
    </location>
</feature>
<evidence type="ECO:0000256" key="3">
    <source>
        <dbReference type="ARBA" id="ARBA00022692"/>
    </source>
</evidence>
<feature type="transmembrane region" description="Helical" evidence="7">
    <location>
        <begin position="101"/>
        <end position="123"/>
    </location>
</feature>
<keyword evidence="2" id="KW-0813">Transport</keyword>
<gene>
    <name evidence="9" type="ORF">PBIL07802_LOCUS14189</name>
</gene>